<organism evidence="4">
    <name type="scientific">freshwater metagenome</name>
    <dbReference type="NCBI Taxonomy" id="449393"/>
    <lineage>
        <taxon>unclassified sequences</taxon>
        <taxon>metagenomes</taxon>
        <taxon>ecological metagenomes</taxon>
    </lineage>
</organism>
<sequence>MSHAVFGDYISADSHITEPEAAYADIDPRFRDRAPKLAHLPGMGATIIVDPDSPDAAYCPFGRIAAAGRTHIERPDGWHWDELHPGGYDAKARLEEQRADGFAAEVIFPSVGMVLCAHPDMDYKVACFEAYNRWIAEWCDIAPDRLLGVGQTAVRTPDDAIKDLVAIKELGLRGVMLPGFPGLEDWHHEMYDPLWEAIIDLELPVSFHILTSGEGRRWRGPGMNGFLGIFHANQDLLGTLIFGGVFERHPDLRVVCVEADAGWAPHFMFRMDTLYKRHHKWIGKVAMAPGGAGKEYDSLGRLPSEYFKENIYVTFQDDEVALRSLDMLNLDRLLWASDHPHSDSTWPNSEAMRNRFADLVTESQLDRIVRDNAASLYKIAT</sequence>
<dbReference type="EMBL" id="CAEZYR010000081">
    <property type="protein sequence ID" value="CAB4755304.1"/>
    <property type="molecule type" value="Genomic_DNA"/>
</dbReference>
<feature type="domain" description="Amidohydrolase-related" evidence="2">
    <location>
        <begin position="87"/>
        <end position="378"/>
    </location>
</feature>
<name>A0A6J6YWA3_9ZZZZ</name>
<dbReference type="InterPro" id="IPR032465">
    <property type="entry name" value="ACMSD"/>
</dbReference>
<dbReference type="PANTHER" id="PTHR21240:SF28">
    <property type="entry name" value="ISO-OROTATE DECARBOXYLASE (EUROFUNG)"/>
    <property type="match status" value="1"/>
</dbReference>
<dbReference type="Gene3D" id="3.20.20.140">
    <property type="entry name" value="Metal-dependent hydrolases"/>
    <property type="match status" value="1"/>
</dbReference>
<dbReference type="PANTHER" id="PTHR21240">
    <property type="entry name" value="2-AMINO-3-CARBOXYLMUCONATE-6-SEMIALDEHYDE DECARBOXYLASE"/>
    <property type="match status" value="1"/>
</dbReference>
<evidence type="ECO:0000256" key="1">
    <source>
        <dbReference type="ARBA" id="ARBA00023239"/>
    </source>
</evidence>
<dbReference type="GO" id="GO:0016787">
    <property type="term" value="F:hydrolase activity"/>
    <property type="evidence" value="ECO:0007669"/>
    <property type="project" value="InterPro"/>
</dbReference>
<evidence type="ECO:0000259" key="2">
    <source>
        <dbReference type="Pfam" id="PF04909"/>
    </source>
</evidence>
<evidence type="ECO:0000313" key="4">
    <source>
        <dbReference type="EMBL" id="CAB4813800.1"/>
    </source>
</evidence>
<dbReference type="EMBL" id="CAFBOS010000026">
    <property type="protein sequence ID" value="CAB4985391.1"/>
    <property type="molecule type" value="Genomic_DNA"/>
</dbReference>
<evidence type="ECO:0000313" key="3">
    <source>
        <dbReference type="EMBL" id="CAB4755304.1"/>
    </source>
</evidence>
<dbReference type="AlphaFoldDB" id="A0A6J6YWA3"/>
<dbReference type="GO" id="GO:0005737">
    <property type="term" value="C:cytoplasm"/>
    <property type="evidence" value="ECO:0007669"/>
    <property type="project" value="TreeGrafter"/>
</dbReference>
<dbReference type="EMBL" id="CAFBMH010000057">
    <property type="protein sequence ID" value="CAB4912682.1"/>
    <property type="molecule type" value="Genomic_DNA"/>
</dbReference>
<dbReference type="Pfam" id="PF04909">
    <property type="entry name" value="Amidohydro_2"/>
    <property type="match status" value="1"/>
</dbReference>
<dbReference type="InterPro" id="IPR032466">
    <property type="entry name" value="Metal_Hydrolase"/>
</dbReference>
<dbReference type="GO" id="GO:0019748">
    <property type="term" value="P:secondary metabolic process"/>
    <property type="evidence" value="ECO:0007669"/>
    <property type="project" value="TreeGrafter"/>
</dbReference>
<dbReference type="GO" id="GO:0016831">
    <property type="term" value="F:carboxy-lyase activity"/>
    <property type="evidence" value="ECO:0007669"/>
    <property type="project" value="InterPro"/>
</dbReference>
<proteinExistence type="predicted"/>
<accession>A0A6J6YWA3</accession>
<reference evidence="4" key="1">
    <citation type="submission" date="2020-05" db="EMBL/GenBank/DDBJ databases">
        <authorList>
            <person name="Chiriac C."/>
            <person name="Salcher M."/>
            <person name="Ghai R."/>
            <person name="Kavagutti S V."/>
        </authorList>
    </citation>
    <scope>NUCLEOTIDE SEQUENCE</scope>
</reference>
<dbReference type="EMBL" id="CAFABA010000004">
    <property type="protein sequence ID" value="CAB4813800.1"/>
    <property type="molecule type" value="Genomic_DNA"/>
</dbReference>
<evidence type="ECO:0000313" key="6">
    <source>
        <dbReference type="EMBL" id="CAB4985391.1"/>
    </source>
</evidence>
<dbReference type="InterPro" id="IPR006680">
    <property type="entry name" value="Amidohydro-rel"/>
</dbReference>
<protein>
    <submittedName>
        <fullName evidence="4">Unannotated protein</fullName>
    </submittedName>
</protein>
<dbReference type="SUPFAM" id="SSF51556">
    <property type="entry name" value="Metallo-dependent hydrolases"/>
    <property type="match status" value="1"/>
</dbReference>
<gene>
    <name evidence="3" type="ORF">UFOPK2754_02059</name>
    <name evidence="4" type="ORF">UFOPK3139_00203</name>
    <name evidence="5" type="ORF">UFOPK3543_01614</name>
    <name evidence="6" type="ORF">UFOPK3967_00644</name>
</gene>
<evidence type="ECO:0000313" key="5">
    <source>
        <dbReference type="EMBL" id="CAB4912682.1"/>
    </source>
</evidence>
<keyword evidence="1" id="KW-0456">Lyase</keyword>